<dbReference type="PROSITE" id="PS00018">
    <property type="entry name" value="EF_HAND_1"/>
    <property type="match status" value="1"/>
</dbReference>
<dbReference type="OrthoDB" id="3595585at2759"/>
<name>A0A9P4NT85_9PEZI</name>
<protein>
    <recommendedName>
        <fullName evidence="4">RRM domain-containing protein</fullName>
    </recommendedName>
</protein>
<sequence>MKDSPSRERPLNTEAGEAVAADQPTNPGERIRLHITPFNEALLKTFVPASIQSVATGISYHTLETFPERSFGYIELPKMEAQKLKKKFNGAILKGSKVRVEEARPERKRKAVEEENAEGDEPRKHKKKVKKEKGEIVGVQLPEGRSVKRGWTEPTTNPQPKEKKDKKEKPSKKDKTSKREPSKYTTEPENLFRTELPPNVASKADEKKKKKKKQGEKATVVHEFEQTVKHASFLKSGKVDGEGKVASEFVEGKGWVDGEGNVVEEEPEKQREKRERKARKEEKRAKNARKAEKEAQSEALTVAGAGEEAAEEREEPSTDTPDVTVDQADKLSEPPAKSDPTPVTQPKPIHPLEALYKRPKPTSLDSPTRPTPIKTSFNFFGTTEGDEEASPKETTPSDIKDTITTDHLPQTPFTERDLEWRSSRSAAPTPDTAAIGKKFSFSLGAIGEGEESDEEGEDDKDVKSMDGDGDGDVDMEEMSGLGISTTGLAAQKTDKKPEGEKVESEFAKWFWENRGDNNRAWKKRRREALKVKRKRENRRLNRRIV</sequence>
<feature type="compositionally biased region" description="Basic and acidic residues" evidence="1">
    <location>
        <begin position="268"/>
        <end position="296"/>
    </location>
</feature>
<feature type="region of interest" description="Disordered" evidence="1">
    <location>
        <begin position="99"/>
        <end position="223"/>
    </location>
</feature>
<feature type="non-terminal residue" evidence="2">
    <location>
        <position position="1"/>
    </location>
</feature>
<feature type="compositionally biased region" description="Polar residues" evidence="1">
    <location>
        <begin position="363"/>
        <end position="381"/>
    </location>
</feature>
<reference evidence="2" key="1">
    <citation type="journal article" date="2020" name="Stud. Mycol.">
        <title>101 Dothideomycetes genomes: a test case for predicting lifestyles and emergence of pathogens.</title>
        <authorList>
            <person name="Haridas S."/>
            <person name="Albert R."/>
            <person name="Binder M."/>
            <person name="Bloem J."/>
            <person name="Labutti K."/>
            <person name="Salamov A."/>
            <person name="Andreopoulos B."/>
            <person name="Baker S."/>
            <person name="Barry K."/>
            <person name="Bills G."/>
            <person name="Bluhm B."/>
            <person name="Cannon C."/>
            <person name="Castanera R."/>
            <person name="Culley D."/>
            <person name="Daum C."/>
            <person name="Ezra D."/>
            <person name="Gonzalez J."/>
            <person name="Henrissat B."/>
            <person name="Kuo A."/>
            <person name="Liang C."/>
            <person name="Lipzen A."/>
            <person name="Lutzoni F."/>
            <person name="Magnuson J."/>
            <person name="Mondo S."/>
            <person name="Nolan M."/>
            <person name="Ohm R."/>
            <person name="Pangilinan J."/>
            <person name="Park H.-J."/>
            <person name="Ramirez L."/>
            <person name="Alfaro M."/>
            <person name="Sun H."/>
            <person name="Tritt A."/>
            <person name="Yoshinaga Y."/>
            <person name="Zwiers L.-H."/>
            <person name="Turgeon B."/>
            <person name="Goodwin S."/>
            <person name="Spatafora J."/>
            <person name="Crous P."/>
            <person name="Grigoriev I."/>
        </authorList>
    </citation>
    <scope>NUCLEOTIDE SEQUENCE</scope>
    <source>
        <strain evidence="2">CBS 130266</strain>
    </source>
</reference>
<feature type="compositionally biased region" description="Basic and acidic residues" evidence="1">
    <location>
        <begin position="492"/>
        <end position="502"/>
    </location>
</feature>
<organism evidence="2 3">
    <name type="scientific">Tothia fuscella</name>
    <dbReference type="NCBI Taxonomy" id="1048955"/>
    <lineage>
        <taxon>Eukaryota</taxon>
        <taxon>Fungi</taxon>
        <taxon>Dikarya</taxon>
        <taxon>Ascomycota</taxon>
        <taxon>Pezizomycotina</taxon>
        <taxon>Dothideomycetes</taxon>
        <taxon>Pleosporomycetidae</taxon>
        <taxon>Venturiales</taxon>
        <taxon>Cylindrosympodiaceae</taxon>
        <taxon>Tothia</taxon>
    </lineage>
</organism>
<evidence type="ECO:0000256" key="1">
    <source>
        <dbReference type="SAM" id="MobiDB-lite"/>
    </source>
</evidence>
<dbReference type="InterPro" id="IPR018247">
    <property type="entry name" value="EF_Hand_1_Ca_BS"/>
</dbReference>
<feature type="region of interest" description="Disordered" evidence="1">
    <location>
        <begin position="1"/>
        <end position="28"/>
    </location>
</feature>
<feature type="compositionally biased region" description="Acidic residues" evidence="1">
    <location>
        <begin position="467"/>
        <end position="477"/>
    </location>
</feature>
<feature type="compositionally biased region" description="Basic and acidic residues" evidence="1">
    <location>
        <begin position="160"/>
        <end position="182"/>
    </location>
</feature>
<feature type="compositionally biased region" description="Acidic residues" evidence="1">
    <location>
        <begin position="448"/>
        <end position="459"/>
    </location>
</feature>
<feature type="compositionally biased region" description="Basic and acidic residues" evidence="1">
    <location>
        <begin position="1"/>
        <end position="11"/>
    </location>
</feature>
<feature type="region of interest" description="Disordered" evidence="1">
    <location>
        <begin position="249"/>
        <end position="502"/>
    </location>
</feature>
<comment type="caution">
    <text evidence="2">The sequence shown here is derived from an EMBL/GenBank/DDBJ whole genome shotgun (WGS) entry which is preliminary data.</text>
</comment>
<proteinExistence type="predicted"/>
<accession>A0A9P4NT85</accession>
<evidence type="ECO:0008006" key="4">
    <source>
        <dbReference type="Google" id="ProtNLM"/>
    </source>
</evidence>
<gene>
    <name evidence="2" type="ORF">EJ08DRAFT_649065</name>
</gene>
<dbReference type="AlphaFoldDB" id="A0A9P4NT85"/>
<dbReference type="EMBL" id="MU007033">
    <property type="protein sequence ID" value="KAF2431262.1"/>
    <property type="molecule type" value="Genomic_DNA"/>
</dbReference>
<dbReference type="Proteomes" id="UP000800235">
    <property type="component" value="Unassembled WGS sequence"/>
</dbReference>
<evidence type="ECO:0000313" key="3">
    <source>
        <dbReference type="Proteomes" id="UP000800235"/>
    </source>
</evidence>
<keyword evidence="3" id="KW-1185">Reference proteome</keyword>
<evidence type="ECO:0000313" key="2">
    <source>
        <dbReference type="EMBL" id="KAF2431262.1"/>
    </source>
</evidence>